<evidence type="ECO:0000313" key="2">
    <source>
        <dbReference type="Proteomes" id="UP000688137"/>
    </source>
</evidence>
<dbReference type="AlphaFoldDB" id="A0A8S1LV82"/>
<dbReference type="EMBL" id="CAJJDM010000048">
    <property type="protein sequence ID" value="CAD8071940.1"/>
    <property type="molecule type" value="Genomic_DNA"/>
</dbReference>
<organism evidence="1 2">
    <name type="scientific">Paramecium primaurelia</name>
    <dbReference type="NCBI Taxonomy" id="5886"/>
    <lineage>
        <taxon>Eukaryota</taxon>
        <taxon>Sar</taxon>
        <taxon>Alveolata</taxon>
        <taxon>Ciliophora</taxon>
        <taxon>Intramacronucleata</taxon>
        <taxon>Oligohymenophorea</taxon>
        <taxon>Peniculida</taxon>
        <taxon>Parameciidae</taxon>
        <taxon>Paramecium</taxon>
    </lineage>
</organism>
<name>A0A8S1LV82_PARPR</name>
<protein>
    <submittedName>
        <fullName evidence="1">Uncharacterized protein</fullName>
    </submittedName>
</protein>
<dbReference type="Proteomes" id="UP000688137">
    <property type="component" value="Unassembled WGS sequence"/>
</dbReference>
<keyword evidence="2" id="KW-1185">Reference proteome</keyword>
<proteinExistence type="predicted"/>
<dbReference type="OMA" id="KCIRTQA"/>
<evidence type="ECO:0000313" key="1">
    <source>
        <dbReference type="EMBL" id="CAD8071940.1"/>
    </source>
</evidence>
<comment type="caution">
    <text evidence="1">The sequence shown here is derived from an EMBL/GenBank/DDBJ whole genome shotgun (WGS) entry which is preliminary data.</text>
</comment>
<accession>A0A8S1LV82</accession>
<gene>
    <name evidence="1" type="ORF">PPRIM_AZ9-3.1.T0480128</name>
</gene>
<reference evidence="1" key="1">
    <citation type="submission" date="2021-01" db="EMBL/GenBank/DDBJ databases">
        <authorList>
            <consortium name="Genoscope - CEA"/>
            <person name="William W."/>
        </authorList>
    </citation>
    <scope>NUCLEOTIDE SEQUENCE</scope>
</reference>
<sequence>MLSQKKEQFRNQIRKQRLEAFLMESRKKNMLKNDVQQYQDQMDDEIVELCNQVEADQNFNILKIPLLKTILERDLTNSTILFIQLIVKKCKESKQIDDLETLFEDYHLGQRILGMCEKEQNLVYLDEQLYLLGQLSQSSLLCQATLIQIQIVQSLNKIVDLEIESDDNLMSTFMYLITTFVEPNSRIPFQDVKQFISILDKLCKKLRSINYLDIELDLENNEKYSETKHSFLSRILLFARYFVDKSQFTINLTLYQNFWIILTTLAFIVQEQYSLRQTALQVISESMKLNDQQLKFDIIEKHPDIFFQLLIIIDHHQSNNKTTDKCIRTQASIIMKQLFCDQSQYIIQNIHLNQIPLQFLQLVEREKDRQVLYHQLEALFLLCSNSTFEQCIDLYNNGLLTLLISSYQEMKEWQDYILCKQLIKLTFSILQHNSSDNRIVNFLKQNKITSYLNDIVIHCKHEITCQRANQLLKYIQ</sequence>